<dbReference type="SMART" id="SM00283">
    <property type="entry name" value="MA"/>
    <property type="match status" value="1"/>
</dbReference>
<evidence type="ECO:0000313" key="11">
    <source>
        <dbReference type="EMBL" id="RKT62378.1"/>
    </source>
</evidence>
<dbReference type="GO" id="GO:0016020">
    <property type="term" value="C:membrane"/>
    <property type="evidence" value="ECO:0007669"/>
    <property type="project" value="UniProtKB-SubCell"/>
</dbReference>
<name>A0A495WRJ9_9RHOO</name>
<accession>A0A495WRJ9</accession>
<evidence type="ECO:0000259" key="10">
    <source>
        <dbReference type="PROSITE" id="PS50885"/>
    </source>
</evidence>
<dbReference type="InterPro" id="IPR003660">
    <property type="entry name" value="HAMP_dom"/>
</dbReference>
<protein>
    <submittedName>
        <fullName evidence="11">Methyl-accepting chemotaxis protein</fullName>
    </submittedName>
</protein>
<dbReference type="RefSeq" id="WP_121456849.1">
    <property type="nucleotide sequence ID" value="NZ_RBXP01000004.1"/>
</dbReference>
<dbReference type="OrthoDB" id="9806477at2"/>
<evidence type="ECO:0000259" key="9">
    <source>
        <dbReference type="PROSITE" id="PS50111"/>
    </source>
</evidence>
<comment type="similarity">
    <text evidence="6">Belongs to the methyl-accepting chemotaxis (MCP) protein family.</text>
</comment>
<evidence type="ECO:0000313" key="12">
    <source>
        <dbReference type="Proteomes" id="UP000270626"/>
    </source>
</evidence>
<evidence type="ECO:0000256" key="2">
    <source>
        <dbReference type="ARBA" id="ARBA00022692"/>
    </source>
</evidence>
<sequence length="558" mass="57881">MKFINSLSIRGGILALVGVGGGLGIALLLTALLSLQGFRNDVHEEAGQVARASQALAGVSAAQNAFQAQQRGLNAMMLRSFMSSEFDKGRAEFDAGRRAFAAALDQLEALQRAGLPAAGLPAAGRIAELRPLADELNRLYDDVLAGNSPGEPKYIQMVDAGIRDADTPLIAALAETFAAIAAASSDSAATAAALADRRFAEAAALVLAVGLAGSAAFLILALAIGRNILGRLGGELAPVVAATRRVADGDLSRTLGSGKAAAHSLVAAIDDMQERLRRLIGEVKLGAETTAGNALALRQATREVAETNSQQSDSAAMITAAIEELTTAIAVMAESAGSAADATRVTRETAGESGRIIQAAIQEIGNISGEARSSAASMQELQQHTQQISGFAREIKEISEQTNLLSLNAAIEAARAGESGRGFAVVADEVRKLATRTADTTRMIENLVGRLGDAAARSSGAVAATAERSRRGTELAAQAESAIARIEDFCERSAVAAREIVDVLGEQRLAAEQIAQNTERMAQMIERGARAAQSSSTNADEVAALADRLRESTLRFCV</sequence>
<evidence type="ECO:0000256" key="4">
    <source>
        <dbReference type="ARBA" id="ARBA00023136"/>
    </source>
</evidence>
<gene>
    <name evidence="11" type="ORF">DFR40_0435</name>
</gene>
<organism evidence="11 12">
    <name type="scientific">Azonexus fungiphilus</name>
    <dbReference type="NCBI Taxonomy" id="146940"/>
    <lineage>
        <taxon>Bacteria</taxon>
        <taxon>Pseudomonadati</taxon>
        <taxon>Pseudomonadota</taxon>
        <taxon>Betaproteobacteria</taxon>
        <taxon>Rhodocyclales</taxon>
        <taxon>Azonexaceae</taxon>
        <taxon>Azonexus</taxon>
    </lineage>
</organism>
<dbReference type="SUPFAM" id="SSF58104">
    <property type="entry name" value="Methyl-accepting chemotaxis protein (MCP) signaling domain"/>
    <property type="match status" value="1"/>
</dbReference>
<dbReference type="AlphaFoldDB" id="A0A495WRJ9"/>
<feature type="transmembrane region" description="Helical" evidence="8">
    <location>
        <begin position="12"/>
        <end position="35"/>
    </location>
</feature>
<dbReference type="PANTHER" id="PTHR32089">
    <property type="entry name" value="METHYL-ACCEPTING CHEMOTAXIS PROTEIN MCPB"/>
    <property type="match status" value="1"/>
</dbReference>
<keyword evidence="12" id="KW-1185">Reference proteome</keyword>
<dbReference type="GO" id="GO:0007165">
    <property type="term" value="P:signal transduction"/>
    <property type="evidence" value="ECO:0007669"/>
    <property type="project" value="UniProtKB-KW"/>
</dbReference>
<keyword evidence="5 7" id="KW-0807">Transducer</keyword>
<reference evidence="11 12" key="1">
    <citation type="submission" date="2018-10" db="EMBL/GenBank/DDBJ databases">
        <title>Genomic Encyclopedia of Type Strains, Phase IV (KMG-IV): sequencing the most valuable type-strain genomes for metagenomic binning, comparative biology and taxonomic classification.</title>
        <authorList>
            <person name="Goeker M."/>
        </authorList>
    </citation>
    <scope>NUCLEOTIDE SEQUENCE [LARGE SCALE GENOMIC DNA]</scope>
    <source>
        <strain evidence="11 12">DSM 23841</strain>
    </source>
</reference>
<comment type="subcellular location">
    <subcellularLocation>
        <location evidence="1">Membrane</location>
        <topology evidence="1">Multi-pass membrane protein</topology>
    </subcellularLocation>
</comment>
<evidence type="ECO:0000256" key="6">
    <source>
        <dbReference type="ARBA" id="ARBA00029447"/>
    </source>
</evidence>
<feature type="domain" description="Methyl-accepting transducer" evidence="9">
    <location>
        <begin position="286"/>
        <end position="522"/>
    </location>
</feature>
<keyword evidence="4 8" id="KW-0472">Membrane</keyword>
<dbReference type="Pfam" id="PF00015">
    <property type="entry name" value="MCPsignal"/>
    <property type="match status" value="1"/>
</dbReference>
<evidence type="ECO:0000256" key="3">
    <source>
        <dbReference type="ARBA" id="ARBA00022989"/>
    </source>
</evidence>
<dbReference type="PANTHER" id="PTHR32089:SF119">
    <property type="entry name" value="METHYL-ACCEPTING CHEMOTAXIS PROTEIN CTPL"/>
    <property type="match status" value="1"/>
</dbReference>
<dbReference type="EMBL" id="RBXP01000004">
    <property type="protein sequence ID" value="RKT62378.1"/>
    <property type="molecule type" value="Genomic_DNA"/>
</dbReference>
<dbReference type="InterPro" id="IPR004089">
    <property type="entry name" value="MCPsignal_dom"/>
</dbReference>
<dbReference type="Gene3D" id="1.10.287.950">
    <property type="entry name" value="Methyl-accepting chemotaxis protein"/>
    <property type="match status" value="1"/>
</dbReference>
<evidence type="ECO:0000256" key="5">
    <source>
        <dbReference type="ARBA" id="ARBA00023224"/>
    </source>
</evidence>
<keyword evidence="3 8" id="KW-1133">Transmembrane helix</keyword>
<feature type="transmembrane region" description="Helical" evidence="8">
    <location>
        <begin position="202"/>
        <end position="224"/>
    </location>
</feature>
<evidence type="ECO:0000256" key="1">
    <source>
        <dbReference type="ARBA" id="ARBA00004141"/>
    </source>
</evidence>
<evidence type="ECO:0000256" key="7">
    <source>
        <dbReference type="PROSITE-ProRule" id="PRU00284"/>
    </source>
</evidence>
<keyword evidence="2 8" id="KW-0812">Transmembrane</keyword>
<evidence type="ECO:0000256" key="8">
    <source>
        <dbReference type="SAM" id="Phobius"/>
    </source>
</evidence>
<feature type="domain" description="HAMP" evidence="10">
    <location>
        <begin position="239"/>
        <end position="281"/>
    </location>
</feature>
<proteinExistence type="inferred from homology"/>
<dbReference type="PROSITE" id="PS50885">
    <property type="entry name" value="HAMP"/>
    <property type="match status" value="1"/>
</dbReference>
<comment type="caution">
    <text evidence="11">The sequence shown here is derived from an EMBL/GenBank/DDBJ whole genome shotgun (WGS) entry which is preliminary data.</text>
</comment>
<dbReference type="PROSITE" id="PS50111">
    <property type="entry name" value="CHEMOTAXIS_TRANSDUC_2"/>
    <property type="match status" value="1"/>
</dbReference>
<dbReference type="Proteomes" id="UP000270626">
    <property type="component" value="Unassembled WGS sequence"/>
</dbReference>